<dbReference type="Gene3D" id="1.10.3380.20">
    <property type="match status" value="1"/>
</dbReference>
<accession>A0AAW1NKK9</accession>
<keyword evidence="9" id="KW-1185">Reference proteome</keyword>
<dbReference type="InterPro" id="IPR050474">
    <property type="entry name" value="Hel308_SKI2-like"/>
</dbReference>
<organism evidence="8 9">
    <name type="scientific">Symbiochloris irregularis</name>
    <dbReference type="NCBI Taxonomy" id="706552"/>
    <lineage>
        <taxon>Eukaryota</taxon>
        <taxon>Viridiplantae</taxon>
        <taxon>Chlorophyta</taxon>
        <taxon>core chlorophytes</taxon>
        <taxon>Trebouxiophyceae</taxon>
        <taxon>Trebouxiales</taxon>
        <taxon>Trebouxiaceae</taxon>
        <taxon>Symbiochloris</taxon>
    </lineage>
</organism>
<evidence type="ECO:0000256" key="3">
    <source>
        <dbReference type="ARBA" id="ARBA00022806"/>
    </source>
</evidence>
<dbReference type="InterPro" id="IPR014001">
    <property type="entry name" value="Helicase_ATP-bd"/>
</dbReference>
<feature type="domain" description="Helicase C-terminal" evidence="7">
    <location>
        <begin position="278"/>
        <end position="475"/>
    </location>
</feature>
<name>A0AAW1NKK9_9CHLO</name>
<dbReference type="SUPFAM" id="SSF52540">
    <property type="entry name" value="P-loop containing nucleoside triphosphate hydrolases"/>
    <property type="match status" value="1"/>
</dbReference>
<evidence type="ECO:0000256" key="4">
    <source>
        <dbReference type="ARBA" id="ARBA00022840"/>
    </source>
</evidence>
<evidence type="ECO:0000313" key="8">
    <source>
        <dbReference type="EMBL" id="KAK9789408.1"/>
    </source>
</evidence>
<dbReference type="InterPro" id="IPR001650">
    <property type="entry name" value="Helicase_C-like"/>
</dbReference>
<feature type="compositionally biased region" description="Polar residues" evidence="5">
    <location>
        <begin position="1091"/>
        <end position="1104"/>
    </location>
</feature>
<dbReference type="AlphaFoldDB" id="A0AAW1NKK9"/>
<dbReference type="Pfam" id="PF00270">
    <property type="entry name" value="DEAD"/>
    <property type="match status" value="1"/>
</dbReference>
<dbReference type="SUPFAM" id="SSF158702">
    <property type="entry name" value="Sec63 N-terminal domain-like"/>
    <property type="match status" value="1"/>
</dbReference>
<evidence type="ECO:0000256" key="5">
    <source>
        <dbReference type="SAM" id="MobiDB-lite"/>
    </source>
</evidence>
<keyword evidence="4" id="KW-0067">ATP-binding</keyword>
<dbReference type="PANTHER" id="PTHR47961">
    <property type="entry name" value="DNA POLYMERASE THETA, PUTATIVE (AFU_ORTHOLOGUE AFUA_1G05260)-RELATED"/>
    <property type="match status" value="1"/>
</dbReference>
<dbReference type="GO" id="GO:0016787">
    <property type="term" value="F:hydrolase activity"/>
    <property type="evidence" value="ECO:0007669"/>
    <property type="project" value="UniProtKB-KW"/>
</dbReference>
<evidence type="ECO:0000256" key="1">
    <source>
        <dbReference type="ARBA" id="ARBA00022741"/>
    </source>
</evidence>
<dbReference type="Proteomes" id="UP001465755">
    <property type="component" value="Unassembled WGS sequence"/>
</dbReference>
<proteinExistence type="predicted"/>
<evidence type="ECO:0008006" key="10">
    <source>
        <dbReference type="Google" id="ProtNLM"/>
    </source>
</evidence>
<dbReference type="SMART" id="SM00487">
    <property type="entry name" value="DEXDc"/>
    <property type="match status" value="1"/>
</dbReference>
<gene>
    <name evidence="8" type="ORF">WJX73_009184</name>
</gene>
<dbReference type="CDD" id="cd18795">
    <property type="entry name" value="SF2_C_Ski2"/>
    <property type="match status" value="1"/>
</dbReference>
<feature type="region of interest" description="Disordered" evidence="5">
    <location>
        <begin position="1087"/>
        <end position="1106"/>
    </location>
</feature>
<dbReference type="PANTHER" id="PTHR47961:SF6">
    <property type="entry name" value="DNA-DIRECTED DNA POLYMERASE"/>
    <property type="match status" value="1"/>
</dbReference>
<evidence type="ECO:0000313" key="9">
    <source>
        <dbReference type="Proteomes" id="UP001465755"/>
    </source>
</evidence>
<keyword evidence="3" id="KW-0347">Helicase</keyword>
<dbReference type="InterPro" id="IPR048960">
    <property type="entry name" value="POLQ-like_helical"/>
</dbReference>
<reference evidence="8 9" key="1">
    <citation type="journal article" date="2024" name="Nat. Commun.">
        <title>Phylogenomics reveals the evolutionary origins of lichenization in chlorophyte algae.</title>
        <authorList>
            <person name="Puginier C."/>
            <person name="Libourel C."/>
            <person name="Otte J."/>
            <person name="Skaloud P."/>
            <person name="Haon M."/>
            <person name="Grisel S."/>
            <person name="Petersen M."/>
            <person name="Berrin J.G."/>
            <person name="Delaux P.M."/>
            <person name="Dal Grande F."/>
            <person name="Keller J."/>
        </authorList>
    </citation>
    <scope>NUCLEOTIDE SEQUENCE [LARGE SCALE GENOMIC DNA]</scope>
    <source>
        <strain evidence="8 9">SAG 2036</strain>
    </source>
</reference>
<dbReference type="PROSITE" id="PS51192">
    <property type="entry name" value="HELICASE_ATP_BIND_1"/>
    <property type="match status" value="1"/>
</dbReference>
<feature type="domain" description="Helicase ATP-binding" evidence="6">
    <location>
        <begin position="40"/>
        <end position="225"/>
    </location>
</feature>
<keyword evidence="1" id="KW-0547">Nucleotide-binding</keyword>
<dbReference type="GO" id="GO:0004386">
    <property type="term" value="F:helicase activity"/>
    <property type="evidence" value="ECO:0007669"/>
    <property type="project" value="UniProtKB-KW"/>
</dbReference>
<sequence>MGRYRSPQLQLKQWDLPAGVVQAYKAAGVGQMYPWQSAALQCGIDGSNLVYVAPTSGGKSLVAEVLLIRRIMASAFIDPARPQRKCFKKALIILPYISIVVEKTASMERVLKSTGCKVRGYFGAGETGTPLAPWQETVAVCTIEKANMTVNKLIQEGRVGELTCVVIDELHMVGDEARGLALETLLTKLLFHPQAQGVQLIGMSATAGGLETLADWLHARLFMTNFRPVPLTEHAVFAGTVFELDKTPCQEGELRPPLKPLRKVPIAAGSRDKDGLIALIAEAVRVKEPVLVFCASRKQCQSCAQLAADQLPQLLSDSGQGTGESQEDVNARRVLVAEMQEAMAGFCSPGMEALLAAGVAYHHAGLTSQEREVVERGYRRGSIRVLMATSTLAAGINLPAKRVILRSLWQGVGPVQRAQYLQMVGRAGRAGHAQSGEAFLLAKGEPYTSTGEWGQRVLLEGVANGSIVDARQDIERLVRSTLLSHQVDFRVVHCGTVSALGHLRAKKLLSFQPPLSPGASATWSATAMGRAVYESTLPIDMGIALHRRISVLQGQGLPLGHSMPESHITFTFLVIQGAPLEIYSWPHWSRLLQSLPASTRRLAAHLGVEEGFAAARCTGALDRSGVTSERHGRFAAACVVEALLREKPAHEVVKVWGNPDTITRTGFTQGQLQKLQLDVAKWAGLACTLSRAAGWWQLETCLGRLSQQAEAGAHPELLPLMQVPEVTAQRARALHSAGITDPQDLTQSTEDQVIKALAAGLPRSMRAASSGISKRMAVGPAGNEATNILVRRTARLLMAGARDHVLKAAQERDSDAEGSTPLSDTEPSAMDIDRSDDSDDDQRQSQQQLSFFISSLGRQKQIGIAMAASLTSGSVTAPSSELSMPQGIAVCWPGLEQVFYLKLHTRAGSPTAASCWEVCGRVDDLAVAARLLWPHQQDMALPAVQELLAPDFQRRVRQCGSAGVNAACLAALTCSACGDAARSLLSSRSMLQAYTCQELPLARVVARTNAAGLLLDARAAQHRLCQARETLKSLESCLQQSIGQGAGDVDSGRTVTARMLAVSFHTAQAIGKLERMMEACTTAERAISPEPRNNCSSGQSNGLQGPQRLATVTHPMASQRPPSTSGSFRSSATEPAVQANMHRHGDVVRLHTCLGLFACGRPDGVMVRVVLVHCSLAALALLSGDGEGLGSCLAHTHPLQALAALWQQRAGTKQAQPPPGHLCLAAAGHREHAEGWPCSDSWRTLPLLPGHCLHGSQGTQ</sequence>
<dbReference type="Pfam" id="PF00271">
    <property type="entry name" value="Helicase_C"/>
    <property type="match status" value="1"/>
</dbReference>
<dbReference type="EMBL" id="JALJOQ010000208">
    <property type="protein sequence ID" value="KAK9789408.1"/>
    <property type="molecule type" value="Genomic_DNA"/>
</dbReference>
<dbReference type="Pfam" id="PF21099">
    <property type="entry name" value="POLQ_helical"/>
    <property type="match status" value="1"/>
</dbReference>
<feature type="region of interest" description="Disordered" evidence="5">
    <location>
        <begin position="808"/>
        <end position="845"/>
    </location>
</feature>
<dbReference type="InterPro" id="IPR027417">
    <property type="entry name" value="P-loop_NTPase"/>
</dbReference>
<keyword evidence="2" id="KW-0378">Hydrolase</keyword>
<evidence type="ECO:0000259" key="7">
    <source>
        <dbReference type="PROSITE" id="PS51194"/>
    </source>
</evidence>
<dbReference type="GO" id="GO:0005524">
    <property type="term" value="F:ATP binding"/>
    <property type="evidence" value="ECO:0007669"/>
    <property type="project" value="UniProtKB-KW"/>
</dbReference>
<dbReference type="InterPro" id="IPR011545">
    <property type="entry name" value="DEAD/DEAH_box_helicase_dom"/>
</dbReference>
<dbReference type="Gene3D" id="3.40.50.300">
    <property type="entry name" value="P-loop containing nucleotide triphosphate hydrolases"/>
    <property type="match status" value="2"/>
</dbReference>
<dbReference type="SMART" id="SM00490">
    <property type="entry name" value="HELICc"/>
    <property type="match status" value="1"/>
</dbReference>
<evidence type="ECO:0000259" key="6">
    <source>
        <dbReference type="PROSITE" id="PS51192"/>
    </source>
</evidence>
<comment type="caution">
    <text evidence="8">The sequence shown here is derived from an EMBL/GenBank/DDBJ whole genome shotgun (WGS) entry which is preliminary data.</text>
</comment>
<protein>
    <recommendedName>
        <fullName evidence="10">DNA polymerase theta</fullName>
    </recommendedName>
</protein>
<dbReference type="PROSITE" id="PS51194">
    <property type="entry name" value="HELICASE_CTER"/>
    <property type="match status" value="1"/>
</dbReference>
<evidence type="ECO:0000256" key="2">
    <source>
        <dbReference type="ARBA" id="ARBA00022801"/>
    </source>
</evidence>
<dbReference type="GO" id="GO:0003676">
    <property type="term" value="F:nucleic acid binding"/>
    <property type="evidence" value="ECO:0007669"/>
    <property type="project" value="InterPro"/>
</dbReference>
<dbReference type="CDD" id="cd18026">
    <property type="entry name" value="DEXHc_POLQ-like"/>
    <property type="match status" value="1"/>
</dbReference>